<dbReference type="NCBIfam" id="TIGR04409">
    <property type="entry name" value="LptC_YrbK"/>
    <property type="match status" value="1"/>
</dbReference>
<evidence type="ECO:0000256" key="5">
    <source>
        <dbReference type="ARBA" id="ARBA00023136"/>
    </source>
</evidence>
<organism evidence="6 7">
    <name type="scientific">Chromobacterium haemolyticum</name>
    <dbReference type="NCBI Taxonomy" id="394935"/>
    <lineage>
        <taxon>Bacteria</taxon>
        <taxon>Pseudomonadati</taxon>
        <taxon>Pseudomonadota</taxon>
        <taxon>Betaproteobacteria</taxon>
        <taxon>Neisseriales</taxon>
        <taxon>Chromobacteriaceae</taxon>
        <taxon>Chromobacterium</taxon>
    </lineage>
</organism>
<proteinExistence type="predicted"/>
<keyword evidence="4" id="KW-1133">Transmembrane helix</keyword>
<dbReference type="InterPro" id="IPR026265">
    <property type="entry name" value="LptC"/>
</dbReference>
<evidence type="ECO:0000256" key="2">
    <source>
        <dbReference type="ARBA" id="ARBA00022519"/>
    </source>
</evidence>
<evidence type="ECO:0000256" key="3">
    <source>
        <dbReference type="ARBA" id="ARBA00022692"/>
    </source>
</evidence>
<gene>
    <name evidence="6" type="primary">lptC</name>
    <name evidence="6" type="ORF">J1C50_09730</name>
</gene>
<dbReference type="PANTHER" id="PTHR37481:SF1">
    <property type="entry name" value="LIPOPOLYSACCHARIDE EXPORT SYSTEM PROTEIN LPTC"/>
    <property type="match status" value="1"/>
</dbReference>
<dbReference type="Gene3D" id="2.60.450.10">
    <property type="entry name" value="Lipopolysaccharide (LPS) transport protein A like domain"/>
    <property type="match status" value="1"/>
</dbReference>
<name>A0ABS3GL78_9NEIS</name>
<dbReference type="InterPro" id="IPR052363">
    <property type="entry name" value="LPS_export_LptC"/>
</dbReference>
<keyword evidence="1" id="KW-1003">Cell membrane</keyword>
<keyword evidence="7" id="KW-1185">Reference proteome</keyword>
<keyword evidence="5" id="KW-0472">Membrane</keyword>
<dbReference type="PANTHER" id="PTHR37481">
    <property type="entry name" value="LIPOPOLYSACCHARIDE EXPORT SYSTEM PROTEIN LPTC"/>
    <property type="match status" value="1"/>
</dbReference>
<evidence type="ECO:0000313" key="7">
    <source>
        <dbReference type="Proteomes" id="UP000664349"/>
    </source>
</evidence>
<reference evidence="6 7" key="1">
    <citation type="submission" date="2021-03" db="EMBL/GenBank/DDBJ databases">
        <title>First Case of infection caused by Chromobacterium haemolyticum derived from water in China.</title>
        <authorList>
            <person name="Chen J."/>
            <person name="Liu C."/>
        </authorList>
    </citation>
    <scope>NUCLEOTIDE SEQUENCE [LARGE SCALE GENOMIC DNA]</scope>
    <source>
        <strain evidence="6 7">WJ-5</strain>
    </source>
</reference>
<comment type="caution">
    <text evidence="6">The sequence shown here is derived from an EMBL/GenBank/DDBJ whole genome shotgun (WGS) entry which is preliminary data.</text>
</comment>
<dbReference type="RefSeq" id="WP_043591964.1">
    <property type="nucleotide sequence ID" value="NZ_JAEILV010000006.1"/>
</dbReference>
<dbReference type="InterPro" id="IPR010664">
    <property type="entry name" value="LipoPS_assembly_LptC-rel"/>
</dbReference>
<dbReference type="Proteomes" id="UP000664349">
    <property type="component" value="Unassembled WGS sequence"/>
</dbReference>
<evidence type="ECO:0000313" key="6">
    <source>
        <dbReference type="EMBL" id="MBO0415796.1"/>
    </source>
</evidence>
<protein>
    <submittedName>
        <fullName evidence="6">LPS export ABC transporter periplasmic protein LptC</fullName>
    </submittedName>
</protein>
<dbReference type="Pfam" id="PF06835">
    <property type="entry name" value="LptC"/>
    <property type="match status" value="1"/>
</dbReference>
<sequence length="189" mass="21700">MIRLLRSHRLFPLLLVGLTGLLTVWLDQVSRWDSNRRELDPDKPEYVAEHLTATRFDAQGKLNERLIATRMWQYPGKDDAFFENPELYQYQQGALQYQLIGDVGRYNNKTQQAYFDKKATMIQPAAADKPETKVVTSAMYVDTAKKIARSAAPTVFYHGKSHGNSVGFVYQQQTGLLNLLSHTKIIYEK</sequence>
<evidence type="ECO:0000256" key="4">
    <source>
        <dbReference type="ARBA" id="ARBA00022989"/>
    </source>
</evidence>
<keyword evidence="2" id="KW-0997">Cell inner membrane</keyword>
<dbReference type="EMBL" id="JAFLRD010000007">
    <property type="protein sequence ID" value="MBO0415796.1"/>
    <property type="molecule type" value="Genomic_DNA"/>
</dbReference>
<accession>A0ABS3GL78</accession>
<evidence type="ECO:0000256" key="1">
    <source>
        <dbReference type="ARBA" id="ARBA00022475"/>
    </source>
</evidence>
<keyword evidence="3" id="KW-0812">Transmembrane</keyword>